<dbReference type="Proteomes" id="UP001595698">
    <property type="component" value="Unassembled WGS sequence"/>
</dbReference>
<protein>
    <submittedName>
        <fullName evidence="1">DinB family protein</fullName>
    </submittedName>
</protein>
<dbReference type="InterPro" id="IPR007061">
    <property type="entry name" value="MST-like"/>
</dbReference>
<dbReference type="Pfam" id="PF04978">
    <property type="entry name" value="MST"/>
    <property type="match status" value="1"/>
</dbReference>
<accession>A0ABV8ETW1</accession>
<sequence length="174" mass="18838">MPPTTTPLMTPSLTADEKTTLHAFLRYLRESVIAKSAGVDDEQAARELVPSGKSLLALLKHLTVMELGWVSWAYAGVDLPSELCDQEVRPGETAEEVIAAYRAAAARSDAVIDGCASLDAPGVRTLRPTAPATPTMRWVLAHLIEDTARHTGHADVLREQIDGLAGNWKGNTRW</sequence>
<evidence type="ECO:0000313" key="1">
    <source>
        <dbReference type="EMBL" id="MFC3979741.1"/>
    </source>
</evidence>
<dbReference type="Gene3D" id="1.20.120.450">
    <property type="entry name" value="dinb family like domain"/>
    <property type="match status" value="1"/>
</dbReference>
<gene>
    <name evidence="1" type="ORF">ACFOYY_06405</name>
</gene>
<organism evidence="1 2">
    <name type="scientific">Streptosporangium jomthongense</name>
    <dbReference type="NCBI Taxonomy" id="1193683"/>
    <lineage>
        <taxon>Bacteria</taxon>
        <taxon>Bacillati</taxon>
        <taxon>Actinomycetota</taxon>
        <taxon>Actinomycetes</taxon>
        <taxon>Streptosporangiales</taxon>
        <taxon>Streptosporangiaceae</taxon>
        <taxon>Streptosporangium</taxon>
    </lineage>
</organism>
<keyword evidence="2" id="KW-1185">Reference proteome</keyword>
<reference evidence="2" key="1">
    <citation type="journal article" date="2019" name="Int. J. Syst. Evol. Microbiol.">
        <title>The Global Catalogue of Microorganisms (GCM) 10K type strain sequencing project: providing services to taxonomists for standard genome sequencing and annotation.</title>
        <authorList>
            <consortium name="The Broad Institute Genomics Platform"/>
            <consortium name="The Broad Institute Genome Sequencing Center for Infectious Disease"/>
            <person name="Wu L."/>
            <person name="Ma J."/>
        </authorList>
    </citation>
    <scope>NUCLEOTIDE SEQUENCE [LARGE SCALE GENOMIC DNA]</scope>
    <source>
        <strain evidence="2">TBRC 7912</strain>
    </source>
</reference>
<evidence type="ECO:0000313" key="2">
    <source>
        <dbReference type="Proteomes" id="UP001595698"/>
    </source>
</evidence>
<proteinExistence type="predicted"/>
<dbReference type="InterPro" id="IPR034660">
    <property type="entry name" value="DinB/YfiT-like"/>
</dbReference>
<comment type="caution">
    <text evidence="1">The sequence shown here is derived from an EMBL/GenBank/DDBJ whole genome shotgun (WGS) entry which is preliminary data.</text>
</comment>
<dbReference type="SUPFAM" id="SSF109854">
    <property type="entry name" value="DinB/YfiT-like putative metalloenzymes"/>
    <property type="match status" value="1"/>
</dbReference>
<dbReference type="EMBL" id="JBHSBC010000004">
    <property type="protein sequence ID" value="MFC3979741.1"/>
    <property type="molecule type" value="Genomic_DNA"/>
</dbReference>
<name>A0ABV8ETW1_9ACTN</name>
<dbReference type="RefSeq" id="WP_352011063.1">
    <property type="nucleotide sequence ID" value="NZ_JBHSBC010000004.1"/>
</dbReference>